<organism evidence="1 2">
    <name type="scientific">Mythimna loreyi</name>
    <dbReference type="NCBI Taxonomy" id="667449"/>
    <lineage>
        <taxon>Eukaryota</taxon>
        <taxon>Metazoa</taxon>
        <taxon>Ecdysozoa</taxon>
        <taxon>Arthropoda</taxon>
        <taxon>Hexapoda</taxon>
        <taxon>Insecta</taxon>
        <taxon>Pterygota</taxon>
        <taxon>Neoptera</taxon>
        <taxon>Endopterygota</taxon>
        <taxon>Lepidoptera</taxon>
        <taxon>Glossata</taxon>
        <taxon>Ditrysia</taxon>
        <taxon>Noctuoidea</taxon>
        <taxon>Noctuidae</taxon>
        <taxon>Noctuinae</taxon>
        <taxon>Hadenini</taxon>
        <taxon>Mythimna</taxon>
    </lineage>
</organism>
<comment type="caution">
    <text evidence="1">The sequence shown here is derived from an EMBL/GenBank/DDBJ whole genome shotgun (WGS) entry which is preliminary data.</text>
</comment>
<reference evidence="1" key="1">
    <citation type="submission" date="2023-03" db="EMBL/GenBank/DDBJ databases">
        <title>Chromosome-level genomes of two armyworms, Mythimna separata and Mythimna loreyi, provide insights into the biosynthesis and reception of sex pheromones.</title>
        <authorList>
            <person name="Zhao H."/>
        </authorList>
    </citation>
    <scope>NUCLEOTIDE SEQUENCE</scope>
    <source>
        <strain evidence="1">BeijingLab</strain>
    </source>
</reference>
<dbReference type="EMBL" id="CM056777">
    <property type="protein sequence ID" value="KAJ8737986.1"/>
    <property type="molecule type" value="Genomic_DNA"/>
</dbReference>
<evidence type="ECO:0000313" key="1">
    <source>
        <dbReference type="EMBL" id="KAJ8737986.1"/>
    </source>
</evidence>
<gene>
    <name evidence="1" type="ORF">PYW08_000581</name>
</gene>
<accession>A0ACC2RCU5</accession>
<proteinExistence type="predicted"/>
<name>A0ACC2RCU5_9NEOP</name>
<dbReference type="Proteomes" id="UP001231649">
    <property type="component" value="Chromosome 1"/>
</dbReference>
<sequence>MRFCYIKQILTVHKHLLTFITLLMLTVCGCCVVERYYIHKAGAKMKARYSNSLPISVSHRFSPYIDCDSRITDLRGKGMNEQILNIRLLIEKHRQFYKPMVLCFLEYIKDGKCIPWSKMINILVGKGMNEQGAIVIKQLCCHGTLFGKDKYLRAHWFRRQRGVRKSQVLSKSLFDVDTVLNLLQIFEEWSGGVEIFGRKIKTIRYADETTLLASNEEELAVLLKRIEEATINCGVRINRYTTKIMVVDRANVLKRCEELSDYERVNEIIYLGSVISNNGTCTEEINRRIYMASYVMSIIEGQWKALKIECQEERKECVIKVVFPIFKYASETWTYKNQDRKKIDVFEMKCWRKVLNISRKCMKTNLSIRKKLKISKKLSTWCQLKAVGFFGHIVCEPTRDLERALLLCNLKNPYGNRYKGRPPKGWDSVVKKKLGCNDLRVAIRMAHDRKRWGQLSHGERVT</sequence>
<keyword evidence="2" id="KW-1185">Reference proteome</keyword>
<protein>
    <submittedName>
        <fullName evidence="1">Uncharacterized protein</fullName>
    </submittedName>
</protein>
<evidence type="ECO:0000313" key="2">
    <source>
        <dbReference type="Proteomes" id="UP001231649"/>
    </source>
</evidence>